<evidence type="ECO:0000313" key="1">
    <source>
        <dbReference type="EMBL" id="RDB27279.1"/>
    </source>
</evidence>
<dbReference type="EMBL" id="LUEZ02000017">
    <property type="protein sequence ID" value="RDB27279.1"/>
    <property type="molecule type" value="Genomic_DNA"/>
</dbReference>
<proteinExistence type="predicted"/>
<dbReference type="Proteomes" id="UP000076154">
    <property type="component" value="Unassembled WGS sequence"/>
</dbReference>
<organism evidence="1 2">
    <name type="scientific">Hypsizygus marmoreus</name>
    <name type="common">White beech mushroom</name>
    <name type="synonym">Agaricus marmoreus</name>
    <dbReference type="NCBI Taxonomy" id="39966"/>
    <lineage>
        <taxon>Eukaryota</taxon>
        <taxon>Fungi</taxon>
        <taxon>Dikarya</taxon>
        <taxon>Basidiomycota</taxon>
        <taxon>Agaricomycotina</taxon>
        <taxon>Agaricomycetes</taxon>
        <taxon>Agaricomycetidae</taxon>
        <taxon>Agaricales</taxon>
        <taxon>Tricholomatineae</taxon>
        <taxon>Lyophyllaceae</taxon>
        <taxon>Hypsizygus</taxon>
    </lineage>
</organism>
<accession>A0A369JY61</accession>
<gene>
    <name evidence="1" type="ORF">Hypma_004295</name>
</gene>
<name>A0A369JY61_HYPMA</name>
<dbReference type="OrthoDB" id="5372507at2759"/>
<dbReference type="AlphaFoldDB" id="A0A369JY61"/>
<dbReference type="InParanoid" id="A0A369JY61"/>
<comment type="caution">
    <text evidence="1">The sequence shown here is derived from an EMBL/GenBank/DDBJ whole genome shotgun (WGS) entry which is preliminary data.</text>
</comment>
<sequence>MASPQASQSVQERLIALCQLAKNLKIDEEDLSFSSYSASIVNLSDELLSLRRSLNQMLLVEDELQDHLSLTRHEQLLIDKWTISLEKDQETGETPAVLERRREGLLKKAKEYHKELTAVMALMPTPPSVTVTRLTEQQSTNKLKEQELKAKRAKVKAFQGLPPNLELARHELRNARSEQMKLIQLRERLLGRMAESVT</sequence>
<reference evidence="1" key="1">
    <citation type="submission" date="2018-04" db="EMBL/GenBank/DDBJ databases">
        <title>Whole genome sequencing of Hypsizygus marmoreus.</title>
        <authorList>
            <person name="Choi I.-G."/>
            <person name="Min B."/>
            <person name="Kim J.-G."/>
            <person name="Kim S."/>
            <person name="Oh Y.-L."/>
            <person name="Kong W.-S."/>
            <person name="Park H."/>
            <person name="Jeong J."/>
            <person name="Song E.-S."/>
        </authorList>
    </citation>
    <scope>NUCLEOTIDE SEQUENCE [LARGE SCALE GENOMIC DNA]</scope>
    <source>
        <strain evidence="1">51987-8</strain>
    </source>
</reference>
<evidence type="ECO:0000313" key="2">
    <source>
        <dbReference type="Proteomes" id="UP000076154"/>
    </source>
</evidence>
<protein>
    <submittedName>
        <fullName evidence="1">Uncharacterized protein</fullName>
    </submittedName>
</protein>
<keyword evidence="2" id="KW-1185">Reference proteome</keyword>